<accession>Q99QM1</accession>
<gene>
    <name evidence="3" type="primary">ydbB</name>
    <name evidence="2" type="synonym">ydaA</name>
</gene>
<name>Q99QM1_PHOLU</name>
<reference evidence="3" key="1">
    <citation type="journal article" date="2001" name="J. Bacteriol.">
        <title>A Phosphopantetheinyl transferase homolog is essential for Photorhabdus luminescens to support growth and reproduction of the entomopathogenic nematode Heterorhabditis bacteriophora.</title>
        <authorList>
            <person name="Ciche T.A."/>
            <person name="Bintrim S.B."/>
            <person name="Horswill A.R."/>
            <person name="Ensign J.C."/>
        </authorList>
    </citation>
    <scope>NUCLEOTIDE SEQUENCE</scope>
    <source>
        <strain evidence="3">NC19</strain>
    </source>
</reference>
<feature type="domain" description="Phage tail protein C-terminal" evidence="1">
    <location>
        <begin position="11"/>
        <end position="153"/>
    </location>
</feature>
<organism evidence="3">
    <name type="scientific">Photorhabdus luminescens</name>
    <name type="common">Xenorhabdus luminescens</name>
    <dbReference type="NCBI Taxonomy" id="29488"/>
    <lineage>
        <taxon>Bacteria</taxon>
        <taxon>Pseudomonadati</taxon>
        <taxon>Pseudomonadota</taxon>
        <taxon>Gammaproteobacteria</taxon>
        <taxon>Enterobacterales</taxon>
        <taxon>Morganellaceae</taxon>
        <taxon>Photorhabdus</taxon>
    </lineage>
</organism>
<sequence>MNKMTLWNDWNAKPDANGFLKQSSPIVEIYPDGTFSTNEESEGAEVTKEGTGIYRISNVCGYNTDMGWGVHGGISVPKDNNNLELIFVDDRVQPDGAIIIETFHRQHFHLPTRFQNWRLKSIDENGERVFYEDGEPCDIPEHCRLDVRVQMPKVKQREFQERMEGIKEK</sequence>
<proteinExistence type="predicted"/>
<protein>
    <submittedName>
        <fullName evidence="2">YdaA</fullName>
    </submittedName>
    <submittedName>
        <fullName evidence="3">YdbB</fullName>
    </submittedName>
</protein>
<evidence type="ECO:0000259" key="1">
    <source>
        <dbReference type="Pfam" id="PF25670"/>
    </source>
</evidence>
<dbReference type="AlphaFoldDB" id="Q99QM1"/>
<dbReference type="Pfam" id="PF25670">
    <property type="entry name" value="Phage_tail_C_2"/>
    <property type="match status" value="1"/>
</dbReference>
<dbReference type="EMBL" id="AF288083">
    <property type="protein sequence ID" value="AAK16092.1"/>
    <property type="molecule type" value="Genomic_DNA"/>
</dbReference>
<evidence type="ECO:0000313" key="2">
    <source>
        <dbReference type="EMBL" id="AAK16090.1"/>
    </source>
</evidence>
<dbReference type="InterPro" id="IPR058008">
    <property type="entry name" value="Gp26_C"/>
</dbReference>
<evidence type="ECO:0000313" key="3">
    <source>
        <dbReference type="EMBL" id="AAK16092.1"/>
    </source>
</evidence>
<dbReference type="EMBL" id="AF288083">
    <property type="protein sequence ID" value="AAK16090.1"/>
    <property type="molecule type" value="Genomic_DNA"/>
</dbReference>